<dbReference type="RefSeq" id="WP_216714083.1">
    <property type="nucleotide sequence ID" value="NZ_JACVEL010000005.1"/>
</dbReference>
<reference evidence="6" key="1">
    <citation type="submission" date="2020-09" db="EMBL/GenBank/DDBJ databases">
        <title>Taishania pollutisoli gen. nov., sp. nov., Isolated from Tetrabromobisphenol A-Contaminated Soil.</title>
        <authorList>
            <person name="Chen Q."/>
        </authorList>
    </citation>
    <scope>NUCLEOTIDE SEQUENCE</scope>
    <source>
        <strain evidence="6">CZZ-1</strain>
    </source>
</reference>
<comment type="catalytic activity">
    <reaction evidence="1">
        <text>Hydrolyzes the link between N-acetylmuramoyl residues and L-amino acid residues in certain cell-wall glycopeptides.</text>
        <dbReference type="EC" id="3.5.1.28"/>
    </reaction>
</comment>
<dbReference type="Pfam" id="PF01520">
    <property type="entry name" value="Amidase_3"/>
    <property type="match status" value="1"/>
</dbReference>
<dbReference type="CDD" id="cd02696">
    <property type="entry name" value="MurNAc-LAA"/>
    <property type="match status" value="1"/>
</dbReference>
<dbReference type="PANTHER" id="PTHR30404">
    <property type="entry name" value="N-ACETYLMURAMOYL-L-ALANINE AMIDASE"/>
    <property type="match status" value="1"/>
</dbReference>
<protein>
    <recommendedName>
        <fullName evidence="2">N-acetylmuramoyl-L-alanine amidase</fullName>
        <ecNumber evidence="2">3.5.1.28</ecNumber>
    </recommendedName>
</protein>
<evidence type="ECO:0000256" key="1">
    <source>
        <dbReference type="ARBA" id="ARBA00001561"/>
    </source>
</evidence>
<dbReference type="Proteomes" id="UP000652681">
    <property type="component" value="Unassembled WGS sequence"/>
</dbReference>
<dbReference type="GO" id="GO:0008745">
    <property type="term" value="F:N-acetylmuramoyl-L-alanine amidase activity"/>
    <property type="evidence" value="ECO:0007669"/>
    <property type="project" value="UniProtKB-EC"/>
</dbReference>
<dbReference type="GO" id="GO:0030288">
    <property type="term" value="C:outer membrane-bounded periplasmic space"/>
    <property type="evidence" value="ECO:0007669"/>
    <property type="project" value="TreeGrafter"/>
</dbReference>
<dbReference type="GO" id="GO:0009253">
    <property type="term" value="P:peptidoglycan catabolic process"/>
    <property type="evidence" value="ECO:0007669"/>
    <property type="project" value="InterPro"/>
</dbReference>
<sequence length="375" mass="42007">MLILVATGILTIDSHAQKDELFNSAIKTVVIDAGHGGKDPGCNGAHSNEKTVCLNMALALGEMIKKNYPEIKVVYTRDKDVFVELDERAKIANRNNADLFICIHANSAGPAAYGAETYVLGLHRTESQQKIAERENSTIYLEDDGGEKYKGFDLSPDAIIARQLQLSIFLDQSINYASKVQAEFKTLGRHDRGVKQAGFLVLYKTTMPSVLIETGFLTNPQEENFLGNKENQKKMAEAMFSAFRKYKNELEGVHVDTKTPITNSSQNSGTTTQQTTETTTEDEKENNNKVVFRIQIQTSQKRIPTSSKEFKGMPIYEYQQDGLYKYATGYFVSDFKSANNHKNELRNTGFEHAFVIAFLNGERINLEKAIKLAEN</sequence>
<feature type="region of interest" description="Disordered" evidence="4">
    <location>
        <begin position="257"/>
        <end position="287"/>
    </location>
</feature>
<dbReference type="FunFam" id="3.40.630.40:FF:000005">
    <property type="entry name" value="N-acetylmuramoyl-L-alanine amidase (AmiA)"/>
    <property type="match status" value="1"/>
</dbReference>
<evidence type="ECO:0000313" key="7">
    <source>
        <dbReference type="Proteomes" id="UP000652681"/>
    </source>
</evidence>
<dbReference type="EMBL" id="JACVEL010000005">
    <property type="protein sequence ID" value="MBC9812602.1"/>
    <property type="molecule type" value="Genomic_DNA"/>
</dbReference>
<feature type="compositionally biased region" description="Low complexity" evidence="4">
    <location>
        <begin position="262"/>
        <end position="278"/>
    </location>
</feature>
<proteinExistence type="predicted"/>
<feature type="domain" description="MurNAc-LAA" evidence="5">
    <location>
        <begin position="89"/>
        <end position="244"/>
    </location>
</feature>
<dbReference type="PANTHER" id="PTHR30404:SF0">
    <property type="entry name" value="N-ACETYLMURAMOYL-L-ALANINE AMIDASE AMIC"/>
    <property type="match status" value="1"/>
</dbReference>
<accession>A0A8J6P666</accession>
<comment type="caution">
    <text evidence="6">The sequence shown here is derived from an EMBL/GenBank/DDBJ whole genome shotgun (WGS) entry which is preliminary data.</text>
</comment>
<dbReference type="AlphaFoldDB" id="A0A8J6P666"/>
<evidence type="ECO:0000256" key="4">
    <source>
        <dbReference type="SAM" id="MobiDB-lite"/>
    </source>
</evidence>
<organism evidence="6 7">
    <name type="scientific">Taishania pollutisoli</name>
    <dbReference type="NCBI Taxonomy" id="2766479"/>
    <lineage>
        <taxon>Bacteria</taxon>
        <taxon>Pseudomonadati</taxon>
        <taxon>Bacteroidota</taxon>
        <taxon>Flavobacteriia</taxon>
        <taxon>Flavobacteriales</taxon>
        <taxon>Crocinitomicaceae</taxon>
        <taxon>Taishania</taxon>
    </lineage>
</organism>
<dbReference type="SUPFAM" id="SSF53187">
    <property type="entry name" value="Zn-dependent exopeptidases"/>
    <property type="match status" value="1"/>
</dbReference>
<dbReference type="Gene3D" id="3.40.630.40">
    <property type="entry name" value="Zn-dependent exopeptidases"/>
    <property type="match status" value="1"/>
</dbReference>
<keyword evidence="3" id="KW-0378">Hydrolase</keyword>
<evidence type="ECO:0000313" key="6">
    <source>
        <dbReference type="EMBL" id="MBC9812602.1"/>
    </source>
</evidence>
<gene>
    <name evidence="6" type="ORF">H9Y05_08980</name>
</gene>
<evidence type="ECO:0000259" key="5">
    <source>
        <dbReference type="SMART" id="SM00646"/>
    </source>
</evidence>
<evidence type="ECO:0000256" key="3">
    <source>
        <dbReference type="ARBA" id="ARBA00022801"/>
    </source>
</evidence>
<keyword evidence="7" id="KW-1185">Reference proteome</keyword>
<dbReference type="InterPro" id="IPR002508">
    <property type="entry name" value="MurNAc-LAA_cat"/>
</dbReference>
<name>A0A8J6P666_9FLAO</name>
<evidence type="ECO:0000256" key="2">
    <source>
        <dbReference type="ARBA" id="ARBA00011901"/>
    </source>
</evidence>
<dbReference type="InterPro" id="IPR050695">
    <property type="entry name" value="N-acetylmuramoyl_amidase_3"/>
</dbReference>
<dbReference type="EC" id="3.5.1.28" evidence="2"/>
<dbReference type="SMART" id="SM00646">
    <property type="entry name" value="Ami_3"/>
    <property type="match status" value="1"/>
</dbReference>